<dbReference type="Gene3D" id="2.70.130.10">
    <property type="entry name" value="Mannose-6-phosphate receptor binding domain"/>
    <property type="match status" value="2"/>
</dbReference>
<dbReference type="OrthoDB" id="263283at2759"/>
<keyword evidence="1 4" id="KW-0732">Signal</keyword>
<dbReference type="Gene3D" id="2.10.25.10">
    <property type="entry name" value="Laminin"/>
    <property type="match status" value="1"/>
</dbReference>
<protein>
    <recommendedName>
        <fullName evidence="5">MRH domain-containing protein</fullName>
    </recommendedName>
</protein>
<name>A0A8J4Q1Z0_9MYCE</name>
<accession>A0A8J4Q1Z0</accession>
<dbReference type="InterPro" id="IPR011050">
    <property type="entry name" value="Pectin_lyase_fold/virulence"/>
</dbReference>
<evidence type="ECO:0000259" key="5">
    <source>
        <dbReference type="PROSITE" id="PS51914"/>
    </source>
</evidence>
<feature type="chain" id="PRO_5035193128" description="MRH domain-containing protein" evidence="4">
    <location>
        <begin position="30"/>
        <end position="2080"/>
    </location>
</feature>
<dbReference type="SUPFAM" id="SSF51126">
    <property type="entry name" value="Pectin lyase-like"/>
    <property type="match status" value="2"/>
</dbReference>
<sequence>MSKYKNNIRFVLTTTVVLLLFLGLSLTDAIRVEKVKSSPILVQQQQPSSSCRYSYDIVIQSEKGLSITYPHDSVIEKLPNTNRYQVHLTFTDQQRSNGLLILEAQDETGKTFSFPLDSFQCIESTLLKHKKIEHLESSAAQNSKLSTSTNGSLTTIIVEPSNSLRGSCENSLDYNNQTVCPTLKSALALYSSVNSNVDPNILHLRLLLVDGFYDNQEKSLGQWGLDIPDNLASLLIDAYSGSNSSVVFTGVMNTIFDTPSDSPYLGQFTIRNIQFKNITPPVPSPGYSRMFRAFRLYSPKSLNGILKVNIEQCVFDTIDTGSFSLVEASVGYGSSGSSLFVSVEGSTFTNIIGGAIYASGVEFALKNTSFISNAQDAVVSYSPAFTVRNSFFSKSGGMRVHQSNSTIENSLFLNSTHNSFFSNGNSVLAITNVINSTFIGNKGSYGGALAVQSNFIQTFPATFANIINSTFINNTAIDNLNPGRGEGGAIYFYTADGLIQNSRFEGNLCNDVGGTIMFYHCKLNITSSTIVNNRQTSDFKYKGALYPYSSSLLVTDTVIEVFDGTVGGGMLCSYSDVDMIDTQVKLPFVDQDNLCYWAKKKTNCTFGSHLTDVCTPKPLPCPLENCLFKSGNTTIDLSPLSKKDGYSVSFGSGSFSIEYNFCRNTPICQTNNPMNPPSQSCQLYPHNYTFEAGTLEHTVYGIDSKGIDLRYTSNENWFGCTRSNLLRLNCDPNIDYLVTRLENYNTANGTAVCNYKITISTKYACPLAIAPNYNTCIPDQDSSSQEQNNSTEAPSNIPDYQPTCAWNYTNADGVFTSYNLSSLMLTQGSYNASFEGGNDDYTIMFNVCGYVSWCAILHPTNSQSQSCQVYPHYSFETGSLDHATVNFTSNGLVLKYPSNQANFICIRETVLNFTCDPNVDFAINSTSYKSDQTNGYRCIYQINIISKASCPIIISDSSSSGNSTSSESSYQSSEASSGNSTSSESSHQSSEDSSSGNSTSSSSSSDNSINYFTIVVVPDNFIPRYECVVSSQYNNYTVCSNITNALSYFNKTVGNMRVSAYNLNLKLLLVDGYYFDYNGLSQVAIPNINSFTVDTYSGNRSVTFFGPIAGTLFALPSYSPIFSSMILRNIMFRDITSKDKLSSVSIIKLNTDNQHLDILVDSCTFYTIDSKDHGLFNIDSSNSLLSLNTRLTIRNSEFVNINGTSAILTGLDIVLDKNDFIQNSGFRINNSSVRVQECSFIQNAGALVIVNSNTTIKTCIWQACLATPVEIVGLGYTLINKTYFIDNNGTNSGAVYVNGAGATFIRISGSVFANNTAQHPWYPTITANAVNIVSAQGQIEKSTFNETGSPTGASTIAASYSILNVTSTMISNRNNSTFAPAITFTGSLLYVSKSSLQMFKSRLALDCKQSSVELIDTIVLHPATNSSDPCYWIARDQCIFGDSLREMCYNNQSSSESSYQSSEASSSGNSTSSESSYQSSEASSSSNSTSSESSSYQSSEASSSGNSTSSESSYQSSEASSNSENSSFYYTILVSQDLLDCAYTLLPDIHMICPNITHAISYYNRLDANASPYSLNLKLLMANGTYDLPQPYNIIVPNINSFTIDTYSGKSYDVIFSGAIYNSLFVLPNSTTLTSFVVRNIVFSDIYLAGPAGSILSYESENPRQPLKILFDNCYFFNFLQLGDEYILFKISSPRSTHKHRFLFRNGGIFNITSFSSTSWHAIIDSRIASFVATDVEFDNSYFSQSDKIVVQNSIIRIDGCNFTENNGALSLQTSTLEINNSVWYSNRATGIISFDGTVEIKNSSFVDNTGSSGAIDVERGTTFVFNCVFINNFATSLNRAGALSTAMATVRVENSTFDGNTGDKGTIYSNSTTISILDITVTNRNTFHSTYRSAISLIASQADMGYSTIQVFDGTLGAGLSCINSHFNPYMTTVKLPFTNSSNSCYWVYQNDCISDNLPLLCSSAVTPPPTCKPRNGNVCGGPDQGVCTVNGCVCISPWIGTDCSSKVIPIDPPHPNTTSPNTIPTITTEPTSTPVEKDIIMDGSADSNSSPSVKSLALSQFTITTLISCFFIISSLFL</sequence>
<proteinExistence type="predicted"/>
<feature type="domain" description="MRH" evidence="5">
    <location>
        <begin position="624"/>
        <end position="767"/>
    </location>
</feature>
<dbReference type="PROSITE" id="PS51914">
    <property type="entry name" value="MRH"/>
    <property type="match status" value="2"/>
</dbReference>
<gene>
    <name evidence="6" type="ORF">CYY_001449</name>
</gene>
<keyword evidence="2" id="KW-1015">Disulfide bond</keyword>
<evidence type="ECO:0000256" key="4">
    <source>
        <dbReference type="SAM" id="SignalP"/>
    </source>
</evidence>
<evidence type="ECO:0000313" key="7">
    <source>
        <dbReference type="Proteomes" id="UP000695562"/>
    </source>
</evidence>
<dbReference type="InterPro" id="IPR057709">
    <property type="entry name" value="DUF7949"/>
</dbReference>
<evidence type="ECO:0000256" key="2">
    <source>
        <dbReference type="ARBA" id="ARBA00023157"/>
    </source>
</evidence>
<evidence type="ECO:0000313" key="6">
    <source>
        <dbReference type="EMBL" id="KAF2077260.1"/>
    </source>
</evidence>
<dbReference type="PANTHER" id="PTHR23361:SF20">
    <property type="entry name" value="MRH DOMAIN-CONTAINING PROTEIN"/>
    <property type="match status" value="1"/>
</dbReference>
<feature type="signal peptide" evidence="4">
    <location>
        <begin position="1"/>
        <end position="29"/>
    </location>
</feature>
<feature type="domain" description="MRH" evidence="5">
    <location>
        <begin position="811"/>
        <end position="952"/>
    </location>
</feature>
<dbReference type="SUPFAM" id="SSF57196">
    <property type="entry name" value="EGF/Laminin"/>
    <property type="match status" value="1"/>
</dbReference>
<dbReference type="InterPro" id="IPR006626">
    <property type="entry name" value="PbH1"/>
</dbReference>
<dbReference type="InterPro" id="IPR009011">
    <property type="entry name" value="Man6P_isomerase_rcpt-bd_dom_sf"/>
</dbReference>
<dbReference type="SUPFAM" id="SSF50911">
    <property type="entry name" value="Mannose 6-phosphate receptor domain"/>
    <property type="match status" value="2"/>
</dbReference>
<dbReference type="EMBL" id="AJWJ01000034">
    <property type="protein sequence ID" value="KAF2077260.1"/>
    <property type="molecule type" value="Genomic_DNA"/>
</dbReference>
<organism evidence="6 7">
    <name type="scientific">Polysphondylium violaceum</name>
    <dbReference type="NCBI Taxonomy" id="133409"/>
    <lineage>
        <taxon>Eukaryota</taxon>
        <taxon>Amoebozoa</taxon>
        <taxon>Evosea</taxon>
        <taxon>Eumycetozoa</taxon>
        <taxon>Dictyostelia</taxon>
        <taxon>Dictyosteliales</taxon>
        <taxon>Dictyosteliaceae</taxon>
        <taxon>Polysphondylium</taxon>
    </lineage>
</organism>
<comment type="caution">
    <text evidence="6">The sequence shown here is derived from an EMBL/GenBank/DDBJ whole genome shotgun (WGS) entry which is preliminary data.</text>
</comment>
<dbReference type="SMART" id="SM00710">
    <property type="entry name" value="PbH1"/>
    <property type="match status" value="12"/>
</dbReference>
<feature type="region of interest" description="Disordered" evidence="3">
    <location>
        <begin position="960"/>
        <end position="1006"/>
    </location>
</feature>
<reference evidence="6" key="1">
    <citation type="submission" date="2020-01" db="EMBL/GenBank/DDBJ databases">
        <title>Development of genomics and gene disruption for Polysphondylium violaceum indicates a role for the polyketide synthase stlB in stalk morphogenesis.</title>
        <authorList>
            <person name="Narita B."/>
            <person name="Kawabe Y."/>
            <person name="Kin K."/>
            <person name="Saito T."/>
            <person name="Gibbs R."/>
            <person name="Kuspa A."/>
            <person name="Muzny D."/>
            <person name="Queller D."/>
            <person name="Richards S."/>
            <person name="Strassman J."/>
            <person name="Sucgang R."/>
            <person name="Worley K."/>
            <person name="Schaap P."/>
        </authorList>
    </citation>
    <scope>NUCLEOTIDE SEQUENCE</scope>
    <source>
        <strain evidence="6">QSvi11</strain>
    </source>
</reference>
<dbReference type="Pfam" id="PF25820">
    <property type="entry name" value="DUF7949"/>
    <property type="match status" value="1"/>
</dbReference>
<evidence type="ECO:0000256" key="1">
    <source>
        <dbReference type="ARBA" id="ARBA00022729"/>
    </source>
</evidence>
<feature type="region of interest" description="Disordered" evidence="3">
    <location>
        <begin position="1455"/>
        <end position="1522"/>
    </location>
</feature>
<dbReference type="PANTHER" id="PTHR23361">
    <property type="entry name" value="MUCIN"/>
    <property type="match status" value="1"/>
</dbReference>
<dbReference type="InterPro" id="IPR044865">
    <property type="entry name" value="MRH_dom"/>
</dbReference>
<keyword evidence="7" id="KW-1185">Reference proteome</keyword>
<evidence type="ECO:0000256" key="3">
    <source>
        <dbReference type="SAM" id="MobiDB-lite"/>
    </source>
</evidence>
<dbReference type="Proteomes" id="UP000695562">
    <property type="component" value="Unassembled WGS sequence"/>
</dbReference>